<evidence type="ECO:0000259" key="3">
    <source>
        <dbReference type="PROSITE" id="PS51471"/>
    </source>
</evidence>
<evidence type="ECO:0000313" key="5">
    <source>
        <dbReference type="Proteomes" id="UP000664203"/>
    </source>
</evidence>
<gene>
    <name evidence="4" type="ORF">ALECFALPRED_000971</name>
</gene>
<dbReference type="PRINTS" id="PR00682">
    <property type="entry name" value="IPNSYNTHASE"/>
</dbReference>
<reference evidence="4" key="1">
    <citation type="submission" date="2021-03" db="EMBL/GenBank/DDBJ databases">
        <authorList>
            <person name="Tagirdzhanova G."/>
        </authorList>
    </citation>
    <scope>NUCLEOTIDE SEQUENCE</scope>
</reference>
<dbReference type="SUPFAM" id="SSF51197">
    <property type="entry name" value="Clavaminate synthase-like"/>
    <property type="match status" value="1"/>
</dbReference>
<comment type="similarity">
    <text evidence="1 2">Belongs to the iron/ascorbate-dependent oxidoreductase family.</text>
</comment>
<protein>
    <recommendedName>
        <fullName evidence="3">Fe2OG dioxygenase domain-containing protein</fullName>
    </recommendedName>
</protein>
<evidence type="ECO:0000256" key="2">
    <source>
        <dbReference type="RuleBase" id="RU003682"/>
    </source>
</evidence>
<keyword evidence="5" id="KW-1185">Reference proteome</keyword>
<dbReference type="InterPro" id="IPR050231">
    <property type="entry name" value="Iron_ascorbate_oxido_reductase"/>
</dbReference>
<dbReference type="Proteomes" id="UP000664203">
    <property type="component" value="Unassembled WGS sequence"/>
</dbReference>
<dbReference type="InterPro" id="IPR026992">
    <property type="entry name" value="DIOX_N"/>
</dbReference>
<organism evidence="4 5">
    <name type="scientific">Alectoria fallacina</name>
    <dbReference type="NCBI Taxonomy" id="1903189"/>
    <lineage>
        <taxon>Eukaryota</taxon>
        <taxon>Fungi</taxon>
        <taxon>Dikarya</taxon>
        <taxon>Ascomycota</taxon>
        <taxon>Pezizomycotina</taxon>
        <taxon>Lecanoromycetes</taxon>
        <taxon>OSLEUM clade</taxon>
        <taxon>Lecanoromycetidae</taxon>
        <taxon>Lecanorales</taxon>
        <taxon>Lecanorineae</taxon>
        <taxon>Parmeliaceae</taxon>
        <taxon>Alectoria</taxon>
    </lineage>
</organism>
<dbReference type="GO" id="GO:0016491">
    <property type="term" value="F:oxidoreductase activity"/>
    <property type="evidence" value="ECO:0007669"/>
    <property type="project" value="UniProtKB-KW"/>
</dbReference>
<keyword evidence="2" id="KW-0408">Iron</keyword>
<dbReference type="PANTHER" id="PTHR47990">
    <property type="entry name" value="2-OXOGLUTARATE (2OG) AND FE(II)-DEPENDENT OXYGENASE SUPERFAMILY PROTEIN-RELATED"/>
    <property type="match status" value="1"/>
</dbReference>
<dbReference type="Gene3D" id="2.60.120.330">
    <property type="entry name" value="B-lactam Antibiotic, Isopenicillin N Synthase, Chain"/>
    <property type="match status" value="1"/>
</dbReference>
<sequence>MALTTLDLSVFNHDREQFALQLRSGLSQHGFVKLIGHGISESAVSKAFEWNKSFFQMRSEDKQLIAHPGGPEPQRGWSAVGAESSSSLYRKGLLKSNITEGLRDAREHFDQGPPTDSRYPTRWPPERALPGFKSFMEEFFELLQGVAADLMAALELAFGLPQGAFVDLMTHQGNASELRLLHYPAVEVEKIKTGNVSRIWPHFDLGVITLLFQDDVGGLEFENRNQRGAFSRVDCSNPLEMVVNVSETLQRWTNGTLPAGLHRVNLPKNLENNESGTMPERYSIAYFCKADRSASVGSLKYFVSAGHDPEYEDISALEYQQQRLQSAY</sequence>
<dbReference type="AlphaFoldDB" id="A0A8H3PKV9"/>
<dbReference type="Pfam" id="PF03171">
    <property type="entry name" value="2OG-FeII_Oxy"/>
    <property type="match status" value="1"/>
</dbReference>
<feature type="domain" description="Fe2OG dioxygenase" evidence="3">
    <location>
        <begin position="174"/>
        <end position="290"/>
    </location>
</feature>
<accession>A0A8H3PKV9</accession>
<evidence type="ECO:0000313" key="4">
    <source>
        <dbReference type="EMBL" id="CAF9943697.1"/>
    </source>
</evidence>
<dbReference type="InterPro" id="IPR005123">
    <property type="entry name" value="Oxoglu/Fe-dep_dioxygenase_dom"/>
</dbReference>
<dbReference type="GO" id="GO:0044283">
    <property type="term" value="P:small molecule biosynthetic process"/>
    <property type="evidence" value="ECO:0007669"/>
    <property type="project" value="UniProtKB-ARBA"/>
</dbReference>
<dbReference type="EMBL" id="CAJPDR010001184">
    <property type="protein sequence ID" value="CAF9943697.1"/>
    <property type="molecule type" value="Genomic_DNA"/>
</dbReference>
<dbReference type="GO" id="GO:0046872">
    <property type="term" value="F:metal ion binding"/>
    <property type="evidence" value="ECO:0007669"/>
    <property type="project" value="UniProtKB-KW"/>
</dbReference>
<proteinExistence type="inferred from homology"/>
<dbReference type="InterPro" id="IPR044861">
    <property type="entry name" value="IPNS-like_FE2OG_OXY"/>
</dbReference>
<name>A0A8H3PKV9_9LECA</name>
<evidence type="ECO:0000256" key="1">
    <source>
        <dbReference type="ARBA" id="ARBA00008056"/>
    </source>
</evidence>
<comment type="caution">
    <text evidence="4">The sequence shown here is derived from an EMBL/GenBank/DDBJ whole genome shotgun (WGS) entry which is preliminary data.</text>
</comment>
<dbReference type="OrthoDB" id="288590at2759"/>
<keyword evidence="2" id="KW-0479">Metal-binding</keyword>
<dbReference type="InterPro" id="IPR027443">
    <property type="entry name" value="IPNS-like_sf"/>
</dbReference>
<dbReference type="Pfam" id="PF14226">
    <property type="entry name" value="DIOX_N"/>
    <property type="match status" value="1"/>
</dbReference>
<dbReference type="PROSITE" id="PS51471">
    <property type="entry name" value="FE2OG_OXY"/>
    <property type="match status" value="1"/>
</dbReference>
<keyword evidence="2" id="KW-0560">Oxidoreductase</keyword>